<evidence type="ECO:0000256" key="13">
    <source>
        <dbReference type="RuleBase" id="RU003991"/>
    </source>
</evidence>
<dbReference type="Proteomes" id="UP000324974">
    <property type="component" value="Chromosome"/>
</dbReference>
<feature type="domain" description="Peptidase S24/S26A/S26B/S26C" evidence="14">
    <location>
        <begin position="81"/>
        <end position="195"/>
    </location>
</feature>
<dbReference type="GO" id="GO:0003677">
    <property type="term" value="F:DNA binding"/>
    <property type="evidence" value="ECO:0007669"/>
    <property type="project" value="UniProtKB-UniRule"/>
</dbReference>
<gene>
    <name evidence="12" type="primary">lexA</name>
    <name evidence="16" type="ORF">PX52LOC_05300</name>
</gene>
<evidence type="ECO:0000313" key="17">
    <source>
        <dbReference type="Proteomes" id="UP000324974"/>
    </source>
</evidence>
<comment type="function">
    <text evidence="12">Represses a number of genes involved in the response to DNA damage (SOS response), including recA and lexA. In the presence of single-stranded DNA, RecA interacts with LexA causing an autocatalytic cleavage which disrupts the DNA-binding part of LexA, leading to derepression of the SOS regulon and eventually DNA repair.</text>
</comment>
<evidence type="ECO:0000256" key="2">
    <source>
        <dbReference type="ARBA" id="ARBA00022491"/>
    </source>
</evidence>
<dbReference type="InterPro" id="IPR036286">
    <property type="entry name" value="LexA/Signal_pep-like_sf"/>
</dbReference>
<evidence type="ECO:0000259" key="14">
    <source>
        <dbReference type="Pfam" id="PF00717"/>
    </source>
</evidence>
<evidence type="ECO:0000256" key="11">
    <source>
        <dbReference type="ARBA" id="ARBA00023236"/>
    </source>
</evidence>
<comment type="catalytic activity">
    <reaction evidence="12">
        <text>Hydrolysis of Ala-|-Gly bond in repressor LexA.</text>
        <dbReference type="EC" id="3.4.21.88"/>
    </reaction>
</comment>
<evidence type="ECO:0000256" key="5">
    <source>
        <dbReference type="ARBA" id="ARBA00022801"/>
    </source>
</evidence>
<feature type="active site" description="For autocatalytic cleavage activity" evidence="12">
    <location>
        <position position="121"/>
    </location>
</feature>
<dbReference type="PANTHER" id="PTHR33516">
    <property type="entry name" value="LEXA REPRESSOR"/>
    <property type="match status" value="1"/>
</dbReference>
<evidence type="ECO:0000256" key="8">
    <source>
        <dbReference type="ARBA" id="ARBA00023125"/>
    </source>
</evidence>
<evidence type="ECO:0000256" key="7">
    <source>
        <dbReference type="ARBA" id="ARBA00023015"/>
    </source>
</evidence>
<dbReference type="PRINTS" id="PR00726">
    <property type="entry name" value="LEXASERPTASE"/>
</dbReference>
<name>A0A5C1AKP5_9BACT</name>
<keyword evidence="8 12" id="KW-0238">DNA-binding</keyword>
<keyword evidence="17" id="KW-1185">Reference proteome</keyword>
<dbReference type="FunFam" id="1.10.10.10:FF:000009">
    <property type="entry name" value="LexA repressor"/>
    <property type="match status" value="1"/>
</dbReference>
<dbReference type="InterPro" id="IPR036390">
    <property type="entry name" value="WH_DNA-bd_sf"/>
</dbReference>
<keyword evidence="7 12" id="KW-0805">Transcription regulation</keyword>
<keyword evidence="5 12" id="KW-0378">Hydrolase</keyword>
<proteinExistence type="inferred from homology"/>
<dbReference type="PANTHER" id="PTHR33516:SF2">
    <property type="entry name" value="LEXA REPRESSOR-RELATED"/>
    <property type="match status" value="1"/>
</dbReference>
<dbReference type="NCBIfam" id="TIGR00498">
    <property type="entry name" value="lexA"/>
    <property type="match status" value="1"/>
</dbReference>
<accession>A0A5C1AKP5</accession>
<dbReference type="AlphaFoldDB" id="A0A5C1AKP5"/>
<evidence type="ECO:0000256" key="6">
    <source>
        <dbReference type="ARBA" id="ARBA00022813"/>
    </source>
</evidence>
<dbReference type="GO" id="GO:0004252">
    <property type="term" value="F:serine-type endopeptidase activity"/>
    <property type="evidence" value="ECO:0007669"/>
    <property type="project" value="UniProtKB-UniRule"/>
</dbReference>
<dbReference type="RefSeq" id="WP_149112804.1">
    <property type="nucleotide sequence ID" value="NZ_CP042425.1"/>
</dbReference>
<dbReference type="GO" id="GO:0009432">
    <property type="term" value="P:SOS response"/>
    <property type="evidence" value="ECO:0007669"/>
    <property type="project" value="UniProtKB-UniRule"/>
</dbReference>
<evidence type="ECO:0000256" key="10">
    <source>
        <dbReference type="ARBA" id="ARBA00023204"/>
    </source>
</evidence>
<evidence type="ECO:0000259" key="15">
    <source>
        <dbReference type="Pfam" id="PF01726"/>
    </source>
</evidence>
<comment type="similarity">
    <text evidence="1 12 13">Belongs to the peptidase S24 family.</text>
</comment>
<dbReference type="GO" id="GO:0006260">
    <property type="term" value="P:DNA replication"/>
    <property type="evidence" value="ECO:0007669"/>
    <property type="project" value="UniProtKB-UniRule"/>
</dbReference>
<dbReference type="InterPro" id="IPR050077">
    <property type="entry name" value="LexA_repressor"/>
</dbReference>
<dbReference type="GO" id="GO:0045892">
    <property type="term" value="P:negative regulation of DNA-templated transcription"/>
    <property type="evidence" value="ECO:0007669"/>
    <property type="project" value="UniProtKB-UniRule"/>
</dbReference>
<organism evidence="16 17">
    <name type="scientific">Limnoglobus roseus</name>
    <dbReference type="NCBI Taxonomy" id="2598579"/>
    <lineage>
        <taxon>Bacteria</taxon>
        <taxon>Pseudomonadati</taxon>
        <taxon>Planctomycetota</taxon>
        <taxon>Planctomycetia</taxon>
        <taxon>Gemmatales</taxon>
        <taxon>Gemmataceae</taxon>
        <taxon>Limnoglobus</taxon>
    </lineage>
</organism>
<evidence type="ECO:0000256" key="3">
    <source>
        <dbReference type="ARBA" id="ARBA00022705"/>
    </source>
</evidence>
<dbReference type="KEGG" id="lrs:PX52LOC_05300"/>
<feature type="domain" description="LexA repressor DNA-binding" evidence="15">
    <location>
        <begin position="5"/>
        <end position="67"/>
    </location>
</feature>
<comment type="subunit">
    <text evidence="12">Homodimer.</text>
</comment>
<evidence type="ECO:0000313" key="16">
    <source>
        <dbReference type="EMBL" id="QEL18282.1"/>
    </source>
</evidence>
<dbReference type="Pfam" id="PF00717">
    <property type="entry name" value="Peptidase_S24"/>
    <property type="match status" value="1"/>
</dbReference>
<dbReference type="InterPro" id="IPR006200">
    <property type="entry name" value="LexA"/>
</dbReference>
<dbReference type="GO" id="GO:0006508">
    <property type="term" value="P:proteolysis"/>
    <property type="evidence" value="ECO:0007669"/>
    <property type="project" value="InterPro"/>
</dbReference>
<feature type="active site" description="For autocatalytic cleavage activity" evidence="12">
    <location>
        <position position="158"/>
    </location>
</feature>
<keyword evidence="4 12" id="KW-0227">DNA damage</keyword>
<dbReference type="InterPro" id="IPR006197">
    <property type="entry name" value="Peptidase_S24_LexA"/>
</dbReference>
<dbReference type="CDD" id="cd06529">
    <property type="entry name" value="S24_LexA-like"/>
    <property type="match status" value="1"/>
</dbReference>
<dbReference type="InterPro" id="IPR006199">
    <property type="entry name" value="LexA_DNA-bd_dom"/>
</dbReference>
<dbReference type="InterPro" id="IPR039418">
    <property type="entry name" value="LexA-like"/>
</dbReference>
<evidence type="ECO:0000256" key="9">
    <source>
        <dbReference type="ARBA" id="ARBA00023163"/>
    </source>
</evidence>
<dbReference type="InterPro" id="IPR036388">
    <property type="entry name" value="WH-like_DNA-bd_sf"/>
</dbReference>
<dbReference type="SUPFAM" id="SSF46785">
    <property type="entry name" value="Winged helix' DNA-binding domain"/>
    <property type="match status" value="1"/>
</dbReference>
<dbReference type="SUPFAM" id="SSF51306">
    <property type="entry name" value="LexA/Signal peptidase"/>
    <property type="match status" value="1"/>
</dbReference>
<keyword evidence="3 12" id="KW-0235">DNA replication</keyword>
<keyword evidence="2 12" id="KW-0678">Repressor</keyword>
<dbReference type="Gene3D" id="2.10.109.10">
    <property type="entry name" value="Umud Fragment, subunit A"/>
    <property type="match status" value="1"/>
</dbReference>
<dbReference type="HAMAP" id="MF_00015">
    <property type="entry name" value="LexA"/>
    <property type="match status" value="1"/>
</dbReference>
<dbReference type="Gene3D" id="1.10.10.10">
    <property type="entry name" value="Winged helix-like DNA-binding domain superfamily/Winged helix DNA-binding domain"/>
    <property type="match status" value="1"/>
</dbReference>
<sequence>MPDANLTPKQGQIYNFICDHIQSMGYPPTIRDICKKFDISSPNGVMCHLKALEKKGMINRNRNLSRGITIQGVNAGGYSLPLLGVVAAGKAIETTQQDERLEIRDLFPNENVYALKVRGSSMIDGHIAEGDYVLIRKQESADNGSKVVAMVDKAMTLKKYYKRKDSIELHPMNASMSPIKVDPSRQEVQILGVLVGVVRKC</sequence>
<feature type="DNA-binding region" description="H-T-H motif" evidence="12">
    <location>
        <begin position="30"/>
        <end position="50"/>
    </location>
</feature>
<dbReference type="EMBL" id="CP042425">
    <property type="protein sequence ID" value="QEL18282.1"/>
    <property type="molecule type" value="Genomic_DNA"/>
</dbReference>
<keyword evidence="9 12" id="KW-0804">Transcription</keyword>
<evidence type="ECO:0000256" key="4">
    <source>
        <dbReference type="ARBA" id="ARBA00022763"/>
    </source>
</evidence>
<dbReference type="GO" id="GO:0006281">
    <property type="term" value="P:DNA repair"/>
    <property type="evidence" value="ECO:0007669"/>
    <property type="project" value="UniProtKB-UniRule"/>
</dbReference>
<evidence type="ECO:0000256" key="1">
    <source>
        <dbReference type="ARBA" id="ARBA00007484"/>
    </source>
</evidence>
<keyword evidence="10 12" id="KW-0234">DNA repair</keyword>
<evidence type="ECO:0000256" key="12">
    <source>
        <dbReference type="HAMAP-Rule" id="MF_00015"/>
    </source>
</evidence>
<feature type="site" description="Cleavage; by autolysis" evidence="12">
    <location>
        <begin position="88"/>
        <end position="89"/>
    </location>
</feature>
<dbReference type="EC" id="3.4.21.88" evidence="12"/>
<keyword evidence="6 12" id="KW-0068">Autocatalytic cleavage</keyword>
<dbReference type="Pfam" id="PF01726">
    <property type="entry name" value="LexA_DNA_bind"/>
    <property type="match status" value="1"/>
</dbReference>
<dbReference type="InterPro" id="IPR015927">
    <property type="entry name" value="Peptidase_S24_S26A/B/C"/>
</dbReference>
<keyword evidence="11 12" id="KW-0742">SOS response</keyword>
<reference evidence="17" key="1">
    <citation type="submission" date="2019-08" db="EMBL/GenBank/DDBJ databases">
        <title>Limnoglobus roseus gen. nov., sp. nov., a novel freshwater planctomycete with a giant genome from the family Gemmataceae.</title>
        <authorList>
            <person name="Kulichevskaya I.S."/>
            <person name="Naumoff D.G."/>
            <person name="Miroshnikov K."/>
            <person name="Ivanova A."/>
            <person name="Philippov D.A."/>
            <person name="Hakobyan A."/>
            <person name="Rijpstra I.C."/>
            <person name="Sinninghe Damste J.S."/>
            <person name="Liesack W."/>
            <person name="Dedysh S.N."/>
        </authorList>
    </citation>
    <scope>NUCLEOTIDE SEQUENCE [LARGE SCALE GENOMIC DNA]</scope>
    <source>
        <strain evidence="17">PX52</strain>
    </source>
</reference>
<protein>
    <recommendedName>
        <fullName evidence="12">LexA repressor</fullName>
        <ecNumber evidence="12">3.4.21.88</ecNumber>
    </recommendedName>
</protein>
<dbReference type="OrthoDB" id="9802364at2"/>